<evidence type="ECO:0000313" key="8">
    <source>
        <dbReference type="EMBL" id="KAG4423270.1"/>
    </source>
</evidence>
<evidence type="ECO:0000313" key="9">
    <source>
        <dbReference type="Proteomes" id="UP000664132"/>
    </source>
</evidence>
<dbReference type="Proteomes" id="UP000664132">
    <property type="component" value="Unassembled WGS sequence"/>
</dbReference>
<organism evidence="8 9">
    <name type="scientific">Cadophora malorum</name>
    <dbReference type="NCBI Taxonomy" id="108018"/>
    <lineage>
        <taxon>Eukaryota</taxon>
        <taxon>Fungi</taxon>
        <taxon>Dikarya</taxon>
        <taxon>Ascomycota</taxon>
        <taxon>Pezizomycotina</taxon>
        <taxon>Leotiomycetes</taxon>
        <taxon>Helotiales</taxon>
        <taxon>Ploettnerulaceae</taxon>
        <taxon>Cadophora</taxon>
    </lineage>
</organism>
<dbReference type="Gene3D" id="2.60.120.200">
    <property type="match status" value="1"/>
</dbReference>
<proteinExistence type="inferred from homology"/>
<dbReference type="PANTHER" id="PTHR42812:SF12">
    <property type="entry name" value="BETA-XYLOSIDASE-RELATED"/>
    <property type="match status" value="1"/>
</dbReference>
<gene>
    <name evidence="8" type="ORF">IFR04_003636</name>
</gene>
<evidence type="ECO:0000256" key="2">
    <source>
        <dbReference type="ARBA" id="ARBA00022801"/>
    </source>
</evidence>
<dbReference type="SUPFAM" id="SSF75005">
    <property type="entry name" value="Arabinanase/levansucrase/invertase"/>
    <property type="match status" value="1"/>
</dbReference>
<sequence>MNPIIPGFHPDPSCVCVDGIFYLVNSTFQWFPHISVHVSQDLINWIPCKGAINEPGYISVNDAITRGHQTEGILAPTIRHHKGTFYVICTNILLTGKADTFIVTSTNPIAGKWSKPVQIDFHGIDPSLFFDPSDDKVYFQGTMFPEKPADGKLPEGVLPQIVQMEIDIKTGESLSGKPKPLVKAHGGGWAEGPHIYYKDRWYYALLAEDGTEIKHCVTMFRSRNVWGPFESHPQNPVLTARDSDEYVQGVGHADLFQDETGKWWSVMLAVRLRDGRFPLGRETFLCPVTWPEGEWPIFNNTKKIGMEIENCQPLPVPKQKHDIFSTPVQEALTATNPRLIYLRDPDFSSYEWQEGGVTIVGKAANLHTPKGTSSLIGFRQRSLDARISIDIKFQPSSDNEEAGLSVYVDQLRDFNISVRGKNIIFSTSSLQQPTQTTEIPRQSKSSRLSFRVRCTEVMYAFDVKEESDGDNWREVGTADSKLISEWGYTGPVFALFATSNGEGETKPVLFENLVIS</sequence>
<evidence type="ECO:0000256" key="4">
    <source>
        <dbReference type="PIRSR" id="PIRSR606710-1"/>
    </source>
</evidence>
<keyword evidence="2 6" id="KW-0378">Hydrolase</keyword>
<feature type="active site" description="Proton acceptor" evidence="4">
    <location>
        <position position="11"/>
    </location>
</feature>
<dbReference type="PANTHER" id="PTHR42812">
    <property type="entry name" value="BETA-XYLOSIDASE"/>
    <property type="match status" value="1"/>
</dbReference>
<keyword evidence="9" id="KW-1185">Reference proteome</keyword>
<dbReference type="InterPro" id="IPR041542">
    <property type="entry name" value="GH43_C2"/>
</dbReference>
<protein>
    <recommendedName>
        <fullName evidence="7">Beta-xylosidase C-terminal Concanavalin A-like domain-containing protein</fullName>
    </recommendedName>
</protein>
<comment type="caution">
    <text evidence="8">The sequence shown here is derived from an EMBL/GenBank/DDBJ whole genome shotgun (WGS) entry which is preliminary data.</text>
</comment>
<dbReference type="Gene3D" id="2.115.10.20">
    <property type="entry name" value="Glycosyl hydrolase domain, family 43"/>
    <property type="match status" value="1"/>
</dbReference>
<accession>A0A8H7WEC2</accession>
<reference evidence="8" key="1">
    <citation type="submission" date="2021-02" db="EMBL/GenBank/DDBJ databases">
        <title>Genome sequence Cadophora malorum strain M34.</title>
        <authorList>
            <person name="Stefanovic E."/>
            <person name="Vu D."/>
            <person name="Scully C."/>
            <person name="Dijksterhuis J."/>
            <person name="Roader J."/>
            <person name="Houbraken J."/>
        </authorList>
    </citation>
    <scope>NUCLEOTIDE SEQUENCE</scope>
    <source>
        <strain evidence="8">M34</strain>
    </source>
</reference>
<dbReference type="InterPro" id="IPR006710">
    <property type="entry name" value="Glyco_hydro_43"/>
</dbReference>
<comment type="similarity">
    <text evidence="1 6">Belongs to the glycosyl hydrolase 43 family.</text>
</comment>
<dbReference type="OrthoDB" id="2139957at2759"/>
<dbReference type="AlphaFoldDB" id="A0A8H7WEC2"/>
<evidence type="ECO:0000259" key="7">
    <source>
        <dbReference type="Pfam" id="PF17851"/>
    </source>
</evidence>
<dbReference type="InterPro" id="IPR023296">
    <property type="entry name" value="Glyco_hydro_beta-prop_sf"/>
</dbReference>
<dbReference type="GO" id="GO:0005975">
    <property type="term" value="P:carbohydrate metabolic process"/>
    <property type="evidence" value="ECO:0007669"/>
    <property type="project" value="InterPro"/>
</dbReference>
<name>A0A8H7WEC2_9HELO</name>
<dbReference type="EMBL" id="JAFJYH010000037">
    <property type="protein sequence ID" value="KAG4423270.1"/>
    <property type="molecule type" value="Genomic_DNA"/>
</dbReference>
<keyword evidence="3 6" id="KW-0326">Glycosidase</keyword>
<evidence type="ECO:0000256" key="3">
    <source>
        <dbReference type="ARBA" id="ARBA00023295"/>
    </source>
</evidence>
<evidence type="ECO:0000256" key="5">
    <source>
        <dbReference type="PIRSR" id="PIRSR606710-2"/>
    </source>
</evidence>
<evidence type="ECO:0000256" key="6">
    <source>
        <dbReference type="RuleBase" id="RU361187"/>
    </source>
</evidence>
<dbReference type="Pfam" id="PF04616">
    <property type="entry name" value="Glyco_hydro_43"/>
    <property type="match status" value="1"/>
</dbReference>
<evidence type="ECO:0000256" key="1">
    <source>
        <dbReference type="ARBA" id="ARBA00009865"/>
    </source>
</evidence>
<dbReference type="CDD" id="cd18617">
    <property type="entry name" value="GH43_XynB-like"/>
    <property type="match status" value="1"/>
</dbReference>
<dbReference type="Pfam" id="PF17851">
    <property type="entry name" value="GH43_C2"/>
    <property type="match status" value="1"/>
</dbReference>
<dbReference type="InterPro" id="IPR013320">
    <property type="entry name" value="ConA-like_dom_sf"/>
</dbReference>
<dbReference type="GO" id="GO:0004553">
    <property type="term" value="F:hydrolase activity, hydrolyzing O-glycosyl compounds"/>
    <property type="evidence" value="ECO:0007669"/>
    <property type="project" value="InterPro"/>
</dbReference>
<dbReference type="SUPFAM" id="SSF49899">
    <property type="entry name" value="Concanavalin A-like lectins/glucanases"/>
    <property type="match status" value="1"/>
</dbReference>
<feature type="domain" description="Beta-xylosidase C-terminal Concanavalin A-like" evidence="7">
    <location>
        <begin position="336"/>
        <end position="511"/>
    </location>
</feature>
<feature type="active site" description="Proton donor" evidence="4">
    <location>
        <position position="191"/>
    </location>
</feature>
<feature type="site" description="Important for catalytic activity, responsible for pKa modulation of the active site Glu and correct orientation of both the proton donor and substrate" evidence="5">
    <location>
        <position position="125"/>
    </location>
</feature>
<dbReference type="InterPro" id="IPR051795">
    <property type="entry name" value="Glycosyl_Hydrlase_43"/>
</dbReference>